<reference evidence="1 2" key="1">
    <citation type="submission" date="2013-12" db="EMBL/GenBank/DDBJ databases">
        <title>Draft genome of the parsitic nematode Ancylostoma duodenale.</title>
        <authorList>
            <person name="Mitreva M."/>
        </authorList>
    </citation>
    <scope>NUCLEOTIDE SEQUENCE [LARGE SCALE GENOMIC DNA]</scope>
    <source>
        <strain evidence="1 2">Zhejiang</strain>
    </source>
</reference>
<proteinExistence type="predicted"/>
<dbReference type="Proteomes" id="UP000054047">
    <property type="component" value="Unassembled WGS sequence"/>
</dbReference>
<gene>
    <name evidence="1" type="ORF">ANCDUO_01091</name>
</gene>
<organism evidence="1 2">
    <name type="scientific">Ancylostoma duodenale</name>
    <dbReference type="NCBI Taxonomy" id="51022"/>
    <lineage>
        <taxon>Eukaryota</taxon>
        <taxon>Metazoa</taxon>
        <taxon>Ecdysozoa</taxon>
        <taxon>Nematoda</taxon>
        <taxon>Chromadorea</taxon>
        <taxon>Rhabditida</taxon>
        <taxon>Rhabditina</taxon>
        <taxon>Rhabditomorpha</taxon>
        <taxon>Strongyloidea</taxon>
        <taxon>Ancylostomatidae</taxon>
        <taxon>Ancylostomatinae</taxon>
        <taxon>Ancylostoma</taxon>
    </lineage>
</organism>
<dbReference type="EMBL" id="KN726343">
    <property type="protein sequence ID" value="KIH68570.1"/>
    <property type="molecule type" value="Genomic_DNA"/>
</dbReference>
<accession>A0A0C2H411</accession>
<dbReference type="AlphaFoldDB" id="A0A0C2H411"/>
<protein>
    <submittedName>
        <fullName evidence="1">Uncharacterized protein</fullName>
    </submittedName>
</protein>
<evidence type="ECO:0000313" key="1">
    <source>
        <dbReference type="EMBL" id="KIH68570.1"/>
    </source>
</evidence>
<evidence type="ECO:0000313" key="2">
    <source>
        <dbReference type="Proteomes" id="UP000054047"/>
    </source>
</evidence>
<sequence>MAPIANKLRETRLRWYSLVLRWLDTLHADLKQVCALQDQAHDRAKWRQKIRKADPANETNAKEE</sequence>
<keyword evidence="2" id="KW-1185">Reference proteome</keyword>
<name>A0A0C2H411_9BILA</name>